<accession>Q067Y9</accession>
<reference evidence="3" key="2">
    <citation type="journal article" date="2006" name="J. Bacteriol.">
        <title>Abortive phage resistance mechanism AbiZ speeds the lysis clock to cause premature lysis of phage-infected Lactococcus lactis.</title>
        <authorList>
            <person name="Durmaz E."/>
            <person name="Klaenhammer T.R."/>
        </authorList>
    </citation>
    <scope>NUCLEOTIDE SEQUENCE</scope>
    <source>
        <strain evidence="3">ME2</strain>
        <plasmid evidence="3">pTR2030</plasmid>
    </source>
</reference>
<sequence length="432" mass="49092">MSKVTGLQIVVPNTEFMLNTGNGGNSQSFKSLNELIDILRIAIVDWKRAEGRGKAAFKFSETYAEVLEFIEKDLISGISEENLNSREDLFKFFDQSVNKQGNSWSFIWQYSYSNYHPTFDIQPPLLSEVNGDNYKAGYKILKNTSVEAYREFFELFRNSGQLINNLNSSNKAKIEGSLAFLSIKVQNKAILGLNTNLDEKGADLIVKMSQVSSSIDSARVSFEDETQKYLEAQKDRFEKADAEHVIYIEELKDNLTDFIKEKREQFSNLEDSYEQKLKLKAPIKFWEDEAKKYKMSAIYWSVGAVISGLLIILTGLWILKIGEQDLDKLKNISIIPIYFVPIALISLLIYILRTLIKIAISNQHISVEYAQKAALTDYYLSMIQEGHLGISIEEKQLLLPTIFSKIDSGLIKSDSTGDSDITELLKILVAKK</sequence>
<geneLocation type="plasmid" evidence="3">
    <name>pTR2030</name>
</geneLocation>
<dbReference type="Pfam" id="PF19658">
    <property type="entry name" value="DUF6161"/>
    <property type="match status" value="1"/>
</dbReference>
<keyword evidence="1" id="KW-1133">Transmembrane helix</keyword>
<dbReference type="EMBL" id="U17233">
    <property type="protein sequence ID" value="ABI93964.1"/>
    <property type="molecule type" value="Genomic_DNA"/>
</dbReference>
<dbReference type="InterPro" id="IPR046159">
    <property type="entry name" value="DUF6161"/>
</dbReference>
<keyword evidence="1" id="KW-0472">Membrane</keyword>
<feature type="domain" description="DUF6161" evidence="2">
    <location>
        <begin position="225"/>
        <end position="416"/>
    </location>
</feature>
<name>Q067Y9_9LACT</name>
<evidence type="ECO:0000313" key="3">
    <source>
        <dbReference type="EMBL" id="ABI93964.1"/>
    </source>
</evidence>
<feature type="transmembrane region" description="Helical" evidence="1">
    <location>
        <begin position="331"/>
        <end position="352"/>
    </location>
</feature>
<evidence type="ECO:0000256" key="1">
    <source>
        <dbReference type="SAM" id="Phobius"/>
    </source>
</evidence>
<keyword evidence="1" id="KW-0812">Transmembrane</keyword>
<dbReference type="RefSeq" id="WP_032398699.1">
    <property type="nucleotide sequence ID" value="NZ_JBDPLO010000089.1"/>
</dbReference>
<organism evidence="3">
    <name type="scientific">Lactococcus lactis</name>
    <dbReference type="NCBI Taxonomy" id="1358"/>
    <lineage>
        <taxon>Bacteria</taxon>
        <taxon>Bacillati</taxon>
        <taxon>Bacillota</taxon>
        <taxon>Bacilli</taxon>
        <taxon>Lactobacillales</taxon>
        <taxon>Streptococcaceae</taxon>
        <taxon>Lactococcus</taxon>
    </lineage>
</organism>
<keyword evidence="3" id="KW-0614">Plasmid</keyword>
<feature type="transmembrane region" description="Helical" evidence="1">
    <location>
        <begin position="297"/>
        <end position="319"/>
    </location>
</feature>
<protein>
    <submittedName>
        <fullName evidence="3">AbiZ</fullName>
    </submittedName>
</protein>
<reference evidence="3" key="1">
    <citation type="journal article" date="1998" name="Mol. Microbiol.">
        <title>Control of expression of LlaI restriction in Lactococcus lactis.</title>
        <authorList>
            <person name="O'Sullivan D.J."/>
            <person name="Klaenhammer T.R."/>
        </authorList>
    </citation>
    <scope>NUCLEOTIDE SEQUENCE</scope>
    <source>
        <strain evidence="3">ME2</strain>
        <plasmid evidence="3">pTR2030</plasmid>
    </source>
</reference>
<dbReference type="AlphaFoldDB" id="Q067Y9"/>
<evidence type="ECO:0000259" key="2">
    <source>
        <dbReference type="Pfam" id="PF19658"/>
    </source>
</evidence>
<proteinExistence type="predicted"/>